<evidence type="ECO:0000256" key="1">
    <source>
        <dbReference type="SAM" id="Phobius"/>
    </source>
</evidence>
<dbReference type="AlphaFoldDB" id="A0A1G8B3C2"/>
<dbReference type="EMBL" id="FNDK01000003">
    <property type="protein sequence ID" value="SDH27523.1"/>
    <property type="molecule type" value="Genomic_DNA"/>
</dbReference>
<feature type="transmembrane region" description="Helical" evidence="1">
    <location>
        <begin position="71"/>
        <end position="97"/>
    </location>
</feature>
<feature type="transmembrane region" description="Helical" evidence="1">
    <location>
        <begin position="42"/>
        <end position="65"/>
    </location>
</feature>
<proteinExistence type="predicted"/>
<feature type="transmembrane region" description="Helical" evidence="1">
    <location>
        <begin position="12"/>
        <end position="35"/>
    </location>
</feature>
<organism evidence="2 3">
    <name type="scientific">Alteribacillus persepolensis</name>
    <dbReference type="NCBI Taxonomy" id="568899"/>
    <lineage>
        <taxon>Bacteria</taxon>
        <taxon>Bacillati</taxon>
        <taxon>Bacillota</taxon>
        <taxon>Bacilli</taxon>
        <taxon>Bacillales</taxon>
        <taxon>Bacillaceae</taxon>
        <taxon>Alteribacillus</taxon>
    </lineage>
</organism>
<keyword evidence="3" id="KW-1185">Reference proteome</keyword>
<gene>
    <name evidence="2" type="ORF">SAMN05192534_103128</name>
</gene>
<dbReference type="Proteomes" id="UP000199163">
    <property type="component" value="Unassembled WGS sequence"/>
</dbReference>
<accession>A0A1G8B3C2</accession>
<protein>
    <recommendedName>
        <fullName evidence="4">DUF4064 domain-containing protein</fullName>
    </recommendedName>
</protein>
<keyword evidence="1" id="KW-0472">Membrane</keyword>
<evidence type="ECO:0008006" key="4">
    <source>
        <dbReference type="Google" id="ProtNLM"/>
    </source>
</evidence>
<evidence type="ECO:0000313" key="3">
    <source>
        <dbReference type="Proteomes" id="UP000199163"/>
    </source>
</evidence>
<reference evidence="2 3" key="1">
    <citation type="submission" date="2016-10" db="EMBL/GenBank/DDBJ databases">
        <authorList>
            <person name="de Groot N.N."/>
        </authorList>
    </citation>
    <scope>NUCLEOTIDE SEQUENCE [LARGE SCALE GENOMIC DNA]</scope>
    <source>
        <strain evidence="2 3">DSM 21632</strain>
    </source>
</reference>
<sequence length="116" mass="11857">MMNRVTEMVLGIIGGLIGFGAAFFALFMGTIDAAVNEAASGLTALGISAFVFSGLAVIGAIAVKWKPVFCGWVMAVSGLILLISLGLFGVVPALFLIPAGLMGIIRKEKQPAAAES</sequence>
<keyword evidence="1" id="KW-0812">Transmembrane</keyword>
<evidence type="ECO:0000313" key="2">
    <source>
        <dbReference type="EMBL" id="SDH27523.1"/>
    </source>
</evidence>
<name>A0A1G8B3C2_9BACI</name>
<dbReference type="STRING" id="568899.SAMN05192534_103128"/>
<keyword evidence="1" id="KW-1133">Transmembrane helix</keyword>